<evidence type="ECO:0000313" key="2">
    <source>
        <dbReference type="Proteomes" id="UP000008544"/>
    </source>
</evidence>
<reference evidence="2" key="1">
    <citation type="submission" date="2007-10" db="EMBL/GenBank/DDBJ databases">
        <title>Complete sequence of chromosome of Desulforudis audaxviator MP104C.</title>
        <authorList>
            <person name="Copeland A."/>
            <person name="Lucas S."/>
            <person name="Lapidus A."/>
            <person name="Barry K."/>
            <person name="Glavina del Rio T."/>
            <person name="Dalin E."/>
            <person name="Tice H."/>
            <person name="Bruce D."/>
            <person name="Pitluck S."/>
            <person name="Lowry S.R."/>
            <person name="Larimer F."/>
            <person name="Land M.L."/>
            <person name="Hauser L."/>
            <person name="Kyrpides N."/>
            <person name="Ivanova N.N."/>
            <person name="Richardson P."/>
        </authorList>
    </citation>
    <scope>NUCLEOTIDE SEQUENCE [LARGE SCALE GENOMIC DNA]</scope>
    <source>
        <strain evidence="2">MP104C</strain>
    </source>
</reference>
<dbReference type="RefSeq" id="WP_012302609.1">
    <property type="nucleotide sequence ID" value="NC_010424.1"/>
</dbReference>
<name>B1I4V9_DESAP</name>
<reference evidence="1 2" key="2">
    <citation type="journal article" date="2008" name="Science">
        <title>Environmental genomics reveals a single-species ecosystem deep within Earth.</title>
        <authorList>
            <person name="Chivian D."/>
            <person name="Brodie E.L."/>
            <person name="Alm E.J."/>
            <person name="Culley D.E."/>
            <person name="Dehal P.S."/>
            <person name="Desantis T.Z."/>
            <person name="Gihring T.M."/>
            <person name="Lapidus A."/>
            <person name="Lin L.H."/>
            <person name="Lowry S.R."/>
            <person name="Moser D.P."/>
            <person name="Richardson P.M."/>
            <person name="Southam G."/>
            <person name="Wanger G."/>
            <person name="Pratt L.M."/>
            <person name="Andersen G.L."/>
            <person name="Hazen T.C."/>
            <person name="Brockman F.J."/>
            <person name="Arkin A.P."/>
            <person name="Onstott T.C."/>
        </authorList>
    </citation>
    <scope>NUCLEOTIDE SEQUENCE [LARGE SCALE GENOMIC DNA]</scope>
    <source>
        <strain evidence="1 2">MP104C</strain>
    </source>
</reference>
<accession>B1I4V9</accession>
<dbReference type="KEGG" id="dau:Daud_1524"/>
<proteinExistence type="predicted"/>
<sequence>MALESEFLRSCLGNCLIAISDLEHLLCIIDDPDAVNALQAARQSLDRCVEHCEFAYKLI</sequence>
<dbReference type="HOGENOM" id="CLU_2952839_0_0_9"/>
<protein>
    <submittedName>
        <fullName evidence="1">Uncharacterized protein</fullName>
    </submittedName>
</protein>
<keyword evidence="2" id="KW-1185">Reference proteome</keyword>
<organism evidence="1 2">
    <name type="scientific">Desulforudis audaxviator (strain MP104C)</name>
    <dbReference type="NCBI Taxonomy" id="477974"/>
    <lineage>
        <taxon>Bacteria</taxon>
        <taxon>Bacillati</taxon>
        <taxon>Bacillota</taxon>
        <taxon>Clostridia</taxon>
        <taxon>Thermoanaerobacterales</taxon>
        <taxon>Candidatus Desulforudaceae</taxon>
        <taxon>Candidatus Desulforudis</taxon>
    </lineage>
</organism>
<gene>
    <name evidence="1" type="ordered locus">Daud_1524</name>
</gene>
<evidence type="ECO:0000313" key="1">
    <source>
        <dbReference type="EMBL" id="ACA60027.1"/>
    </source>
</evidence>
<dbReference type="AlphaFoldDB" id="B1I4V9"/>
<dbReference type="Proteomes" id="UP000008544">
    <property type="component" value="Chromosome"/>
</dbReference>
<dbReference type="EMBL" id="CP000860">
    <property type="protein sequence ID" value="ACA60027.1"/>
    <property type="molecule type" value="Genomic_DNA"/>
</dbReference>